<dbReference type="InterPro" id="IPR008727">
    <property type="entry name" value="PAAR_motif"/>
</dbReference>
<sequence length="95" mass="9304">MPAAVRLGDACTGHGPFPPRANVAASANVIINGKGAHRVGDSWATHCSPTSCHGGAQAAGSPNVFVNGKPLARVGDAVDCGSSCAEGSPNVIING</sequence>
<accession>A0A379K537</accession>
<reference evidence="1 2" key="1">
    <citation type="submission" date="2018-06" db="EMBL/GenBank/DDBJ databases">
        <authorList>
            <consortium name="Pathogen Informatics"/>
            <person name="Doyle S."/>
        </authorList>
    </citation>
    <scope>NUCLEOTIDE SEQUENCE [LARGE SCALE GENOMIC DNA]</scope>
    <source>
        <strain evidence="1 2">NCTC10860</strain>
    </source>
</reference>
<evidence type="ECO:0000313" key="1">
    <source>
        <dbReference type="EMBL" id="SUD59817.1"/>
    </source>
</evidence>
<dbReference type="Proteomes" id="UP000254084">
    <property type="component" value="Unassembled WGS sequence"/>
</dbReference>
<dbReference type="CDD" id="cd14737">
    <property type="entry name" value="PAAR_1"/>
    <property type="match status" value="1"/>
</dbReference>
<dbReference type="Pfam" id="PF05488">
    <property type="entry name" value="PAAR_motif"/>
    <property type="match status" value="1"/>
</dbReference>
<organism evidence="1 2">
    <name type="scientific">Ectopseudomonas oleovorans</name>
    <name type="common">Pseudomonas oleovorans</name>
    <dbReference type="NCBI Taxonomy" id="301"/>
    <lineage>
        <taxon>Bacteria</taxon>
        <taxon>Pseudomonadati</taxon>
        <taxon>Pseudomonadota</taxon>
        <taxon>Gammaproteobacteria</taxon>
        <taxon>Pseudomonadales</taxon>
        <taxon>Pseudomonadaceae</taxon>
        <taxon>Ectopseudomonas</taxon>
    </lineage>
</organism>
<name>A0A379K537_ECTOL</name>
<gene>
    <name evidence="1" type="ORF">NCTC10860_02130</name>
</gene>
<dbReference type="AlphaFoldDB" id="A0A379K537"/>
<proteinExistence type="predicted"/>
<protein>
    <submittedName>
        <fullName evidence="1">PaaR repeat-containing protein</fullName>
    </submittedName>
</protein>
<dbReference type="Gene3D" id="2.60.200.60">
    <property type="match status" value="1"/>
</dbReference>
<dbReference type="RefSeq" id="WP_084340524.1">
    <property type="nucleotide sequence ID" value="NZ_CP166923.2"/>
</dbReference>
<dbReference type="EMBL" id="UGUW01000004">
    <property type="protein sequence ID" value="SUD59817.1"/>
    <property type="molecule type" value="Genomic_DNA"/>
</dbReference>
<evidence type="ECO:0000313" key="2">
    <source>
        <dbReference type="Proteomes" id="UP000254084"/>
    </source>
</evidence>